<organism evidence="1 3">
    <name type="scientific">Didymodactylos carnosus</name>
    <dbReference type="NCBI Taxonomy" id="1234261"/>
    <lineage>
        <taxon>Eukaryota</taxon>
        <taxon>Metazoa</taxon>
        <taxon>Spiralia</taxon>
        <taxon>Gnathifera</taxon>
        <taxon>Rotifera</taxon>
        <taxon>Eurotatoria</taxon>
        <taxon>Bdelloidea</taxon>
        <taxon>Philodinida</taxon>
        <taxon>Philodinidae</taxon>
        <taxon>Didymodactylos</taxon>
    </lineage>
</organism>
<proteinExistence type="predicted"/>
<dbReference type="EMBL" id="CAJOBA010031615">
    <property type="protein sequence ID" value="CAF3960228.1"/>
    <property type="molecule type" value="Genomic_DNA"/>
</dbReference>
<evidence type="ECO:0000313" key="2">
    <source>
        <dbReference type="EMBL" id="CAF3960228.1"/>
    </source>
</evidence>
<dbReference type="EMBL" id="CAJNOK010011940">
    <property type="protein sequence ID" value="CAF1152109.1"/>
    <property type="molecule type" value="Genomic_DNA"/>
</dbReference>
<evidence type="ECO:0000313" key="1">
    <source>
        <dbReference type="EMBL" id="CAF1152109.1"/>
    </source>
</evidence>
<sequence>MLLDIYNSNDIYLCKNNYMKTKIFAHMQRTNAFCLIEKVNEKNSTCVRQHLDHITKHPPSPSTRSTSRPTIGIARYISHLLEPVYDQMALSTTFFKETDVVHTTEMYANKGLLLSTTLFATFHIDDLSTVLSHEEIMQSLECFLNQYYKPDEYSQGISIDTIIKLIHIVLQNQIFIFENKVYRQFKGAATESSLTILLMNIYMFY</sequence>
<reference evidence="1" key="1">
    <citation type="submission" date="2021-02" db="EMBL/GenBank/DDBJ databases">
        <authorList>
            <person name="Nowell W R."/>
        </authorList>
    </citation>
    <scope>NUCLEOTIDE SEQUENCE</scope>
</reference>
<name>A0A8S2EIG3_9BILA</name>
<comment type="caution">
    <text evidence="1">The sequence shown here is derived from an EMBL/GenBank/DDBJ whole genome shotgun (WGS) entry which is preliminary data.</text>
</comment>
<evidence type="ECO:0000313" key="3">
    <source>
        <dbReference type="Proteomes" id="UP000677228"/>
    </source>
</evidence>
<gene>
    <name evidence="1" type="ORF">OVA965_LOCUS21657</name>
    <name evidence="2" type="ORF">TMI583_LOCUS22360</name>
</gene>
<dbReference type="AlphaFoldDB" id="A0A8S2EIG3"/>
<dbReference type="Proteomes" id="UP000682733">
    <property type="component" value="Unassembled WGS sequence"/>
</dbReference>
<dbReference type="Proteomes" id="UP000677228">
    <property type="component" value="Unassembled WGS sequence"/>
</dbReference>
<accession>A0A8S2EIG3</accession>
<protein>
    <submittedName>
        <fullName evidence="1">Uncharacterized protein</fullName>
    </submittedName>
</protein>